<protein>
    <submittedName>
        <fullName evidence="1 2">Uncharacterized protein</fullName>
    </submittedName>
</protein>
<name>A0A072VKZ9_MEDTR</name>
<reference evidence="1 3" key="1">
    <citation type="journal article" date="2011" name="Nature">
        <title>The Medicago genome provides insight into the evolution of rhizobial symbioses.</title>
        <authorList>
            <person name="Young N.D."/>
            <person name="Debelle F."/>
            <person name="Oldroyd G.E."/>
            <person name="Geurts R."/>
            <person name="Cannon S.B."/>
            <person name="Udvardi M.K."/>
            <person name="Benedito V.A."/>
            <person name="Mayer K.F."/>
            <person name="Gouzy J."/>
            <person name="Schoof H."/>
            <person name="Van de Peer Y."/>
            <person name="Proost S."/>
            <person name="Cook D.R."/>
            <person name="Meyers B.C."/>
            <person name="Spannagl M."/>
            <person name="Cheung F."/>
            <person name="De Mita S."/>
            <person name="Krishnakumar V."/>
            <person name="Gundlach H."/>
            <person name="Zhou S."/>
            <person name="Mudge J."/>
            <person name="Bharti A.K."/>
            <person name="Murray J.D."/>
            <person name="Naoumkina M.A."/>
            <person name="Rosen B."/>
            <person name="Silverstein K.A."/>
            <person name="Tang H."/>
            <person name="Rombauts S."/>
            <person name="Zhao P.X."/>
            <person name="Zhou P."/>
            <person name="Barbe V."/>
            <person name="Bardou P."/>
            <person name="Bechner M."/>
            <person name="Bellec A."/>
            <person name="Berger A."/>
            <person name="Berges H."/>
            <person name="Bidwell S."/>
            <person name="Bisseling T."/>
            <person name="Choisne N."/>
            <person name="Couloux A."/>
            <person name="Denny R."/>
            <person name="Deshpande S."/>
            <person name="Dai X."/>
            <person name="Doyle J.J."/>
            <person name="Dudez A.M."/>
            <person name="Farmer A.D."/>
            <person name="Fouteau S."/>
            <person name="Franken C."/>
            <person name="Gibelin C."/>
            <person name="Gish J."/>
            <person name="Goldstein S."/>
            <person name="Gonzalez A.J."/>
            <person name="Green P.J."/>
            <person name="Hallab A."/>
            <person name="Hartog M."/>
            <person name="Hua A."/>
            <person name="Humphray S.J."/>
            <person name="Jeong D.H."/>
            <person name="Jing Y."/>
            <person name="Jocker A."/>
            <person name="Kenton S.M."/>
            <person name="Kim D.J."/>
            <person name="Klee K."/>
            <person name="Lai H."/>
            <person name="Lang C."/>
            <person name="Lin S."/>
            <person name="Macmil S.L."/>
            <person name="Magdelenat G."/>
            <person name="Matthews L."/>
            <person name="McCorrison J."/>
            <person name="Monaghan E.L."/>
            <person name="Mun J.H."/>
            <person name="Najar F.Z."/>
            <person name="Nicholson C."/>
            <person name="Noirot C."/>
            <person name="O'Bleness M."/>
            <person name="Paule C.R."/>
            <person name="Poulain J."/>
            <person name="Prion F."/>
            <person name="Qin B."/>
            <person name="Qu C."/>
            <person name="Retzel E.F."/>
            <person name="Riddle C."/>
            <person name="Sallet E."/>
            <person name="Samain S."/>
            <person name="Samson N."/>
            <person name="Sanders I."/>
            <person name="Saurat O."/>
            <person name="Scarpelli C."/>
            <person name="Schiex T."/>
            <person name="Segurens B."/>
            <person name="Severin A.J."/>
            <person name="Sherrier D.J."/>
            <person name="Shi R."/>
            <person name="Sims S."/>
            <person name="Singer S.R."/>
            <person name="Sinharoy S."/>
            <person name="Sterck L."/>
            <person name="Viollet A."/>
            <person name="Wang B.B."/>
            <person name="Wang K."/>
            <person name="Wang M."/>
            <person name="Wang X."/>
            <person name="Warfsmann J."/>
            <person name="Weissenbach J."/>
            <person name="White D.D."/>
            <person name="White J.D."/>
            <person name="Wiley G.B."/>
            <person name="Wincker P."/>
            <person name="Xing Y."/>
            <person name="Yang L."/>
            <person name="Yao Z."/>
            <person name="Ying F."/>
            <person name="Zhai J."/>
            <person name="Zhou L."/>
            <person name="Zuber A."/>
            <person name="Denarie J."/>
            <person name="Dixon R.A."/>
            <person name="May G.D."/>
            <person name="Schwartz D.C."/>
            <person name="Rogers J."/>
            <person name="Quetier F."/>
            <person name="Town C.D."/>
            <person name="Roe B.A."/>
        </authorList>
    </citation>
    <scope>NUCLEOTIDE SEQUENCE [LARGE SCALE GENOMIC DNA]</scope>
    <source>
        <strain evidence="1">A17</strain>
        <strain evidence="2 3">cv. Jemalong A17</strain>
    </source>
</reference>
<dbReference type="Proteomes" id="UP000002051">
    <property type="component" value="Unassembled WGS sequence"/>
</dbReference>
<gene>
    <name evidence="1" type="ordered locus">MTR_1g061260</name>
</gene>
<accession>A0A072VKZ9</accession>
<evidence type="ECO:0000313" key="3">
    <source>
        <dbReference type="Proteomes" id="UP000002051"/>
    </source>
</evidence>
<reference evidence="2" key="3">
    <citation type="submission" date="2015-04" db="UniProtKB">
        <authorList>
            <consortium name="EnsemblPlants"/>
        </authorList>
    </citation>
    <scope>IDENTIFICATION</scope>
    <source>
        <strain evidence="2">cv. Jemalong A17</strain>
    </source>
</reference>
<keyword evidence="3" id="KW-1185">Reference proteome</keyword>
<evidence type="ECO:0000313" key="2">
    <source>
        <dbReference type="EnsemblPlants" id="KEH42108"/>
    </source>
</evidence>
<dbReference type="AlphaFoldDB" id="A0A072VKZ9"/>
<evidence type="ECO:0000313" key="1">
    <source>
        <dbReference type="EMBL" id="KEH42108.1"/>
    </source>
</evidence>
<dbReference type="HOGENOM" id="CLU_2561704_0_0_1"/>
<organism evidence="1 3">
    <name type="scientific">Medicago truncatula</name>
    <name type="common">Barrel medic</name>
    <name type="synonym">Medicago tribuloides</name>
    <dbReference type="NCBI Taxonomy" id="3880"/>
    <lineage>
        <taxon>Eukaryota</taxon>
        <taxon>Viridiplantae</taxon>
        <taxon>Streptophyta</taxon>
        <taxon>Embryophyta</taxon>
        <taxon>Tracheophyta</taxon>
        <taxon>Spermatophyta</taxon>
        <taxon>Magnoliopsida</taxon>
        <taxon>eudicotyledons</taxon>
        <taxon>Gunneridae</taxon>
        <taxon>Pentapetalae</taxon>
        <taxon>rosids</taxon>
        <taxon>fabids</taxon>
        <taxon>Fabales</taxon>
        <taxon>Fabaceae</taxon>
        <taxon>Papilionoideae</taxon>
        <taxon>50 kb inversion clade</taxon>
        <taxon>NPAAA clade</taxon>
        <taxon>Hologalegina</taxon>
        <taxon>IRL clade</taxon>
        <taxon>Trifolieae</taxon>
        <taxon>Medicago</taxon>
    </lineage>
</organism>
<proteinExistence type="predicted"/>
<dbReference type="EnsemblPlants" id="KEH42108">
    <property type="protein sequence ID" value="KEH42108"/>
    <property type="gene ID" value="MTR_1g061260"/>
</dbReference>
<reference evidence="1 3" key="2">
    <citation type="journal article" date="2014" name="BMC Genomics">
        <title>An improved genome release (version Mt4.0) for the model legume Medicago truncatula.</title>
        <authorList>
            <person name="Tang H."/>
            <person name="Krishnakumar V."/>
            <person name="Bidwell S."/>
            <person name="Rosen B."/>
            <person name="Chan A."/>
            <person name="Zhou S."/>
            <person name="Gentzbittel L."/>
            <person name="Childs K.L."/>
            <person name="Yandell M."/>
            <person name="Gundlach H."/>
            <person name="Mayer K.F."/>
            <person name="Schwartz D.C."/>
            <person name="Town C.D."/>
        </authorList>
    </citation>
    <scope>GENOME REANNOTATION</scope>
    <source>
        <strain evidence="1">A17</strain>
        <strain evidence="2 3">cv. Jemalong A17</strain>
    </source>
</reference>
<sequence length="82" mass="9475">MRHRLSLKKYPWNKNGSEYTESCSVDEDCFAEDLESCSILDRKSGRTTSTDPGDHVWSLLNEEEYELTPGTLGIIEEYVRSR</sequence>
<dbReference type="EMBL" id="CM001217">
    <property type="protein sequence ID" value="KEH42108.1"/>
    <property type="molecule type" value="Genomic_DNA"/>
</dbReference>